<proteinExistence type="predicted"/>
<dbReference type="AlphaFoldDB" id="A0A433QF73"/>
<keyword evidence="3" id="KW-1185">Reference proteome</keyword>
<evidence type="ECO:0000256" key="1">
    <source>
        <dbReference type="SAM" id="MobiDB-lite"/>
    </source>
</evidence>
<dbReference type="EMBL" id="RBNJ01006612">
    <property type="protein sequence ID" value="RUS28452.1"/>
    <property type="molecule type" value="Genomic_DNA"/>
</dbReference>
<feature type="region of interest" description="Disordered" evidence="1">
    <location>
        <begin position="325"/>
        <end position="360"/>
    </location>
</feature>
<gene>
    <name evidence="2" type="ORF">BC938DRAFT_481873</name>
</gene>
<evidence type="ECO:0000313" key="3">
    <source>
        <dbReference type="Proteomes" id="UP000274822"/>
    </source>
</evidence>
<evidence type="ECO:0000313" key="2">
    <source>
        <dbReference type="EMBL" id="RUS28452.1"/>
    </source>
</evidence>
<comment type="caution">
    <text evidence="2">The sequence shown here is derived from an EMBL/GenBank/DDBJ whole genome shotgun (WGS) entry which is preliminary data.</text>
</comment>
<feature type="compositionally biased region" description="Low complexity" evidence="1">
    <location>
        <begin position="325"/>
        <end position="335"/>
    </location>
</feature>
<dbReference type="Proteomes" id="UP000274822">
    <property type="component" value="Unassembled WGS sequence"/>
</dbReference>
<reference evidence="2 3" key="1">
    <citation type="journal article" date="2018" name="New Phytol.">
        <title>Phylogenomics of Endogonaceae and evolution of mycorrhizas within Mucoromycota.</title>
        <authorList>
            <person name="Chang Y."/>
            <person name="Desiro A."/>
            <person name="Na H."/>
            <person name="Sandor L."/>
            <person name="Lipzen A."/>
            <person name="Clum A."/>
            <person name="Barry K."/>
            <person name="Grigoriev I.V."/>
            <person name="Martin F.M."/>
            <person name="Stajich J.E."/>
            <person name="Smith M.E."/>
            <person name="Bonito G."/>
            <person name="Spatafora J.W."/>
        </authorList>
    </citation>
    <scope>NUCLEOTIDE SEQUENCE [LARGE SCALE GENOMIC DNA]</scope>
    <source>
        <strain evidence="2 3">AD002</strain>
    </source>
</reference>
<sequence>MEDLGAGAQIRHEVGKVVWQTLAKDLLCKGYHVMQVCAHTLCITQSCNTLTQRHGDPYSSHFLNGRFLTPQHPAVGLEIIVENVEGGFPRWEKLKERLDAELLRVCVAVDTTKYIFTYAVSPFVQPLATETEVNMITNQTNFERGLKRSGVVDGEDVVMTITVVNGELSKEESKIKLEPRNLVPGVKEEVDATDEVRPSSAITASPGCDGGKRLEKRKLDEDGNREIPKHYKRMKTTSVTKLQSRVNRNIRCRNQITALIITENAYPTIKERRVIISRVLAYHNHTPMANVRVTLYSLSTQFRATNTPPNATLIYLPPAASAAPSDLQIHPSSTPLTPPLAPPRDFSRYPARSPVRHLRV</sequence>
<organism evidence="2 3">
    <name type="scientific">Jimgerdemannia flammicorona</name>
    <dbReference type="NCBI Taxonomy" id="994334"/>
    <lineage>
        <taxon>Eukaryota</taxon>
        <taxon>Fungi</taxon>
        <taxon>Fungi incertae sedis</taxon>
        <taxon>Mucoromycota</taxon>
        <taxon>Mucoromycotina</taxon>
        <taxon>Endogonomycetes</taxon>
        <taxon>Endogonales</taxon>
        <taxon>Endogonaceae</taxon>
        <taxon>Jimgerdemannia</taxon>
    </lineage>
</organism>
<feature type="region of interest" description="Disordered" evidence="1">
    <location>
        <begin position="193"/>
        <end position="218"/>
    </location>
</feature>
<accession>A0A433QF73</accession>
<name>A0A433QF73_9FUNG</name>
<protein>
    <submittedName>
        <fullName evidence="2">Uncharacterized protein</fullName>
    </submittedName>
</protein>